<dbReference type="Pfam" id="PF00656">
    <property type="entry name" value="Peptidase_C14"/>
    <property type="match status" value="1"/>
</dbReference>
<evidence type="ECO:0000313" key="4">
    <source>
        <dbReference type="EMBL" id="OJT07983.1"/>
    </source>
</evidence>
<feature type="region of interest" description="Disordered" evidence="2">
    <location>
        <begin position="418"/>
        <end position="446"/>
    </location>
</feature>
<dbReference type="InterPro" id="IPR050452">
    <property type="entry name" value="Metacaspase"/>
</dbReference>
<feature type="region of interest" description="Disordered" evidence="2">
    <location>
        <begin position="226"/>
        <end position="251"/>
    </location>
</feature>
<dbReference type="OrthoDB" id="3223806at2759"/>
<dbReference type="PANTHER" id="PTHR48104">
    <property type="entry name" value="METACASPASE-4"/>
    <property type="match status" value="1"/>
</dbReference>
<comment type="similarity">
    <text evidence="1">Belongs to the peptidase C14B family.</text>
</comment>
<feature type="compositionally biased region" description="Basic residues" evidence="2">
    <location>
        <begin position="418"/>
        <end position="431"/>
    </location>
</feature>
<dbReference type="Proteomes" id="UP000184267">
    <property type="component" value="Unassembled WGS sequence"/>
</dbReference>
<proteinExistence type="inferred from homology"/>
<dbReference type="Gene3D" id="3.40.50.12660">
    <property type="match status" value="1"/>
</dbReference>
<dbReference type="GO" id="GO:0005737">
    <property type="term" value="C:cytoplasm"/>
    <property type="evidence" value="ECO:0007669"/>
    <property type="project" value="TreeGrafter"/>
</dbReference>
<dbReference type="AlphaFoldDB" id="A0A1M2VKC6"/>
<name>A0A1M2VKC6_TRAPU</name>
<organism evidence="4 5">
    <name type="scientific">Trametes pubescens</name>
    <name type="common">White-rot fungus</name>
    <dbReference type="NCBI Taxonomy" id="154538"/>
    <lineage>
        <taxon>Eukaryota</taxon>
        <taxon>Fungi</taxon>
        <taxon>Dikarya</taxon>
        <taxon>Basidiomycota</taxon>
        <taxon>Agaricomycotina</taxon>
        <taxon>Agaricomycetes</taxon>
        <taxon>Polyporales</taxon>
        <taxon>Polyporaceae</taxon>
        <taxon>Trametes</taxon>
    </lineage>
</organism>
<evidence type="ECO:0000313" key="5">
    <source>
        <dbReference type="Proteomes" id="UP000184267"/>
    </source>
</evidence>
<dbReference type="OMA" id="CHARDDT"/>
<protein>
    <submittedName>
        <fullName evidence="4">Metacaspase-1</fullName>
    </submittedName>
</protein>
<evidence type="ECO:0000259" key="3">
    <source>
        <dbReference type="Pfam" id="PF00656"/>
    </source>
</evidence>
<dbReference type="PANTHER" id="PTHR48104:SF30">
    <property type="entry name" value="METACASPASE-1"/>
    <property type="match status" value="1"/>
</dbReference>
<accession>A0A1M2VKC6</accession>
<feature type="compositionally biased region" description="Polar residues" evidence="2">
    <location>
        <begin position="227"/>
        <end position="250"/>
    </location>
</feature>
<comment type="caution">
    <text evidence="4">The sequence shown here is derived from an EMBL/GenBank/DDBJ whole genome shotgun (WGS) entry which is preliminary data.</text>
</comment>
<reference evidence="4 5" key="1">
    <citation type="submission" date="2016-10" db="EMBL/GenBank/DDBJ databases">
        <title>Genome sequence of the basidiomycete white-rot fungus Trametes pubescens.</title>
        <authorList>
            <person name="Makela M.R."/>
            <person name="Granchi Z."/>
            <person name="Peng M."/>
            <person name="De Vries R.P."/>
            <person name="Grigoriev I."/>
            <person name="Riley R."/>
            <person name="Hilden K."/>
        </authorList>
    </citation>
    <scope>NUCLEOTIDE SEQUENCE [LARGE SCALE GENOMIC DNA]</scope>
    <source>
        <strain evidence="4 5">FBCC735</strain>
    </source>
</reference>
<evidence type="ECO:0000256" key="2">
    <source>
        <dbReference type="SAM" id="MobiDB-lite"/>
    </source>
</evidence>
<gene>
    <name evidence="4" type="ORF">TRAPUB_1133</name>
</gene>
<dbReference type="GO" id="GO:0006508">
    <property type="term" value="P:proteolysis"/>
    <property type="evidence" value="ECO:0007669"/>
    <property type="project" value="InterPro"/>
</dbReference>
<dbReference type="EMBL" id="MNAD01001096">
    <property type="protein sequence ID" value="OJT07983.1"/>
    <property type="molecule type" value="Genomic_DNA"/>
</dbReference>
<keyword evidence="5" id="KW-1185">Reference proteome</keyword>
<sequence>MKIGPARRASSRADGPVKKALLIGINYTNAPPHPEYTPLCHARDDTKEFADLLIAKYGYRRENIVMLLDEEEGDIHYAPTRDNILREIRKLVYGARSGDSFMFYYSGHSGQVESPNTEEDDGMDEYLVPVDHWQYSEEAAMKKRMILDNKLRKLLVDTLPNDANLTAIFDSCHSGTLLDLDHYLCNNVYFPWSSPGFRNQKTMWRQVRRKNGYHMSQVGVKVITKKLPSSSGAGRQQSPLSRKTSASSVRMYQRKRVSQDEVLVMNTSVGIFDTDDGKARQFSICSRSKTVKRRPSSMLSQLLDGCESQLSLDIKEQSPGTINEDYDAPICASPTDMRVCNGWCDKSQKPSDPKPRGPNVVSISACGDSQMTWDSKKHSFTHSLIEMLKLQPHQPLGQLIQSLTYQLHDHSRRLHTWSKKRRDSWKQRSKGHVGDPGSQVTESDEPETTLELENFTEPQLALALVNTV</sequence>
<feature type="domain" description="Peptidase C14 caspase" evidence="3">
    <location>
        <begin position="18"/>
        <end position="418"/>
    </location>
</feature>
<dbReference type="GO" id="GO:0004197">
    <property type="term" value="F:cysteine-type endopeptidase activity"/>
    <property type="evidence" value="ECO:0007669"/>
    <property type="project" value="InterPro"/>
</dbReference>
<dbReference type="InterPro" id="IPR011600">
    <property type="entry name" value="Pept_C14_caspase"/>
</dbReference>
<evidence type="ECO:0000256" key="1">
    <source>
        <dbReference type="ARBA" id="ARBA00009005"/>
    </source>
</evidence>